<name>A0AAU7QCP0_9GAMM</name>
<dbReference type="AlphaFoldDB" id="A0AAU7QCP0"/>
<dbReference type="SUPFAM" id="SSF49373">
    <property type="entry name" value="Invasin/intimin cell-adhesion fragments"/>
    <property type="match status" value="2"/>
</dbReference>
<evidence type="ECO:0000259" key="2">
    <source>
        <dbReference type="Pfam" id="PF02369"/>
    </source>
</evidence>
<dbReference type="Gene3D" id="2.60.40.10">
    <property type="entry name" value="Immunoglobulins"/>
    <property type="match status" value="2"/>
</dbReference>
<reference evidence="3" key="1">
    <citation type="submission" date="2024-06" db="EMBL/GenBank/DDBJ databases">
        <authorList>
            <person name="Coelho C."/>
            <person name="Bento M."/>
            <person name="Garcia E."/>
            <person name="Camelo A."/>
            <person name="Brandao I."/>
            <person name="Espirito Santo C."/>
            <person name="Trovao J."/>
            <person name="Verissimo A."/>
            <person name="Costa J."/>
            <person name="Tiago I."/>
        </authorList>
    </citation>
    <scope>NUCLEOTIDE SEQUENCE</scope>
    <source>
        <strain evidence="3">KWT182</strain>
    </source>
</reference>
<protein>
    <submittedName>
        <fullName evidence="3">Ig-like domain-containing protein</fullName>
    </submittedName>
</protein>
<dbReference type="EMBL" id="CP157947">
    <property type="protein sequence ID" value="XBS70131.1"/>
    <property type="molecule type" value="Genomic_DNA"/>
</dbReference>
<dbReference type="InterPro" id="IPR003344">
    <property type="entry name" value="Big_1_dom"/>
</dbReference>
<gene>
    <name evidence="3" type="ORF">ABK905_02190</name>
</gene>
<comment type="similarity">
    <text evidence="1">Belongs to the intimin/invasin family.</text>
</comment>
<feature type="domain" description="Big-1" evidence="2">
    <location>
        <begin position="20"/>
        <end position="99"/>
    </location>
</feature>
<proteinExistence type="inferred from homology"/>
<evidence type="ECO:0000313" key="3">
    <source>
        <dbReference type="EMBL" id="XBS70131.1"/>
    </source>
</evidence>
<sequence>MSEYYQAPNSPGEFDDFIITVTSNALADGQSVNSATVRIYRHGAPLCGACLDFEVTKNARFTNGAPCQSVPTDECGRATVFFTDTVAEDTVVICRFKDAIGFRSSTFVGTDIDISVEVWVNNAPGNSPSGNQLFYRVFNVDTNQSVAGALVDFTVSGQATLSPNPGITNHEGIFLLSVFNPTAGTVLVNAQVRGYPNADNHTFVTYSAVLPQYSLTAEVLAERPDGATPVIYRLVDLSTGLPVPGQRLRVYCGQGATRTLLETTSPTAEDGTVTSGYYVAYNAINHMLVVMDIDDTVNYGFELRGRDQLLP</sequence>
<accession>A0AAU7QCP0</accession>
<dbReference type="InterPro" id="IPR008964">
    <property type="entry name" value="Invasin/intimin_cell_adhesion"/>
</dbReference>
<dbReference type="InterPro" id="IPR013783">
    <property type="entry name" value="Ig-like_fold"/>
</dbReference>
<organism evidence="3">
    <name type="scientific">Acerihabitans sp. KWT182</name>
    <dbReference type="NCBI Taxonomy" id="3157919"/>
    <lineage>
        <taxon>Bacteria</taxon>
        <taxon>Pseudomonadati</taxon>
        <taxon>Pseudomonadota</taxon>
        <taxon>Gammaproteobacteria</taxon>
        <taxon>Enterobacterales</taxon>
        <taxon>Pectobacteriaceae</taxon>
        <taxon>Acerihabitans</taxon>
    </lineage>
</organism>
<evidence type="ECO:0000256" key="1">
    <source>
        <dbReference type="ARBA" id="ARBA00010116"/>
    </source>
</evidence>
<dbReference type="Pfam" id="PF02369">
    <property type="entry name" value="Big_1"/>
    <property type="match status" value="1"/>
</dbReference>